<dbReference type="AlphaFoldDB" id="A0AA86J317"/>
<name>A0AA86J317_9ACTN</name>
<dbReference type="Proteomes" id="UP001291653">
    <property type="component" value="Plasmid pYSPA8-1"/>
</dbReference>
<reference evidence="1 2" key="1">
    <citation type="submission" date="2022-10" db="EMBL/GenBank/DDBJ databases">
        <title>Draft genome sequence of Streptomyces sp. YSPA8.</title>
        <authorList>
            <person name="Moriuchi R."/>
            <person name="Dohra H."/>
            <person name="Yamamura H."/>
            <person name="Kodani S."/>
        </authorList>
    </citation>
    <scope>NUCLEOTIDE SEQUENCE [LARGE SCALE GENOMIC DNA]</scope>
    <source>
        <strain evidence="1 2">YSPA8</strain>
        <plasmid evidence="1 2">pYSPA8-1</plasmid>
    </source>
</reference>
<evidence type="ECO:0000313" key="1">
    <source>
        <dbReference type="EMBL" id="BDT39512.1"/>
    </source>
</evidence>
<geneLocation type="plasmid" evidence="1 2">
    <name>pYSPA8-1</name>
</geneLocation>
<dbReference type="EMBL" id="LC735414">
    <property type="protein sequence ID" value="BDT39512.1"/>
    <property type="molecule type" value="Genomic_DNA"/>
</dbReference>
<keyword evidence="2" id="KW-1185">Reference proteome</keyword>
<proteinExistence type="predicted"/>
<organism evidence="1 2">
    <name type="scientific">Streptomyces yaizuensis</name>
    <dbReference type="NCBI Taxonomy" id="2989713"/>
    <lineage>
        <taxon>Bacteria</taxon>
        <taxon>Bacillati</taxon>
        <taxon>Actinomycetota</taxon>
        <taxon>Actinomycetes</taxon>
        <taxon>Kitasatosporales</taxon>
        <taxon>Streptomycetaceae</taxon>
        <taxon>Streptomyces</taxon>
    </lineage>
</organism>
<sequence length="196" mass="20680">MTLVIHPSDFRLYGSTNATWQGAEMACVVRALNGRDVAITIDTASGSTLIGASLHGVKRHRGKTCVGVQTYGRSQPQWFPLGKCGMVLPLSDRTNGQTLRKAVGLFQAERTAAVEAARVYVESEAGGGRNHGEYQALAQDGDGLWWAWYTPTGDAPAGRNPGSGIGLAIQVKDGKAAVSKVVYDHTGLDRLLAGGA</sequence>
<gene>
    <name evidence="1" type="ORF">SYYSPA8_36970</name>
</gene>
<evidence type="ECO:0000313" key="2">
    <source>
        <dbReference type="Proteomes" id="UP001291653"/>
    </source>
</evidence>
<accession>A0AA86J317</accession>
<dbReference type="RefSeq" id="WP_323451995.1">
    <property type="nucleotide sequence ID" value="NZ_LC735414.1"/>
</dbReference>
<protein>
    <submittedName>
        <fullName evidence="1">Uncharacterized protein</fullName>
    </submittedName>
</protein>
<keyword evidence="1" id="KW-0614">Plasmid</keyword>